<dbReference type="EMBL" id="JAUSUG010000043">
    <property type="protein sequence ID" value="MDQ0258035.1"/>
    <property type="molecule type" value="Genomic_DNA"/>
</dbReference>
<gene>
    <name evidence="1" type="ORF">J2S74_005498</name>
</gene>
<keyword evidence="2" id="KW-1185">Reference proteome</keyword>
<reference evidence="1 2" key="1">
    <citation type="submission" date="2023-07" db="EMBL/GenBank/DDBJ databases">
        <title>Genomic Encyclopedia of Type Strains, Phase IV (KMG-IV): sequencing the most valuable type-strain genomes for metagenomic binning, comparative biology and taxonomic classification.</title>
        <authorList>
            <person name="Goeker M."/>
        </authorList>
    </citation>
    <scope>NUCLEOTIDE SEQUENCE [LARGE SCALE GENOMIC DNA]</scope>
    <source>
        <strain evidence="1 2">DSM 9768</strain>
    </source>
</reference>
<organism evidence="1 2">
    <name type="scientific">Evansella vedderi</name>
    <dbReference type="NCBI Taxonomy" id="38282"/>
    <lineage>
        <taxon>Bacteria</taxon>
        <taxon>Bacillati</taxon>
        <taxon>Bacillota</taxon>
        <taxon>Bacilli</taxon>
        <taxon>Bacillales</taxon>
        <taxon>Bacillaceae</taxon>
        <taxon>Evansella</taxon>
    </lineage>
</organism>
<evidence type="ECO:0000313" key="1">
    <source>
        <dbReference type="EMBL" id="MDQ0258035.1"/>
    </source>
</evidence>
<protein>
    <submittedName>
        <fullName evidence="1">Uncharacterized protein</fullName>
    </submittedName>
</protein>
<accession>A0ABU0A449</accession>
<sequence>MKQFFPFILIAGIVGAAMFFLSDNYEEERFDPYYSFEERSMYWEYTVFLEDVSEEVPEIGVRLHFINENKKRDINALEFFVETDYGGFYYQDLDINDFNGEIIYTEPCDFCLSNGRLNVYGNIYINWRENDEIYSDWLHFHLRYDN</sequence>
<proteinExistence type="predicted"/>
<evidence type="ECO:0000313" key="2">
    <source>
        <dbReference type="Proteomes" id="UP001230005"/>
    </source>
</evidence>
<name>A0ABU0A449_9BACI</name>
<dbReference type="RefSeq" id="WP_307332698.1">
    <property type="nucleotide sequence ID" value="NZ_JAUSUG010000043.1"/>
</dbReference>
<comment type="caution">
    <text evidence="1">The sequence shown here is derived from an EMBL/GenBank/DDBJ whole genome shotgun (WGS) entry which is preliminary data.</text>
</comment>
<dbReference type="Proteomes" id="UP001230005">
    <property type="component" value="Unassembled WGS sequence"/>
</dbReference>